<evidence type="ECO:0000256" key="3">
    <source>
        <dbReference type="ARBA" id="ARBA00023163"/>
    </source>
</evidence>
<dbReference type="InterPro" id="IPR009057">
    <property type="entry name" value="Homeodomain-like_sf"/>
</dbReference>
<dbReference type="EMBL" id="WLZY01000002">
    <property type="protein sequence ID" value="NDL56833.1"/>
    <property type="molecule type" value="Genomic_DNA"/>
</dbReference>
<proteinExistence type="predicted"/>
<accession>A0A7K3M0L0</accession>
<dbReference type="PANTHER" id="PTHR30514">
    <property type="entry name" value="GLUCOKINASE"/>
    <property type="match status" value="1"/>
</dbReference>
<dbReference type="CDD" id="cd05013">
    <property type="entry name" value="SIS_RpiR"/>
    <property type="match status" value="1"/>
</dbReference>
<dbReference type="Proteomes" id="UP000460435">
    <property type="component" value="Unassembled WGS sequence"/>
</dbReference>
<evidence type="ECO:0000313" key="6">
    <source>
        <dbReference type="EMBL" id="NDL56833.1"/>
    </source>
</evidence>
<dbReference type="Gene3D" id="3.40.50.10490">
    <property type="entry name" value="Glucose-6-phosphate isomerase like protein, domain 1"/>
    <property type="match status" value="1"/>
</dbReference>
<dbReference type="Pfam" id="PF01418">
    <property type="entry name" value="HTH_6"/>
    <property type="match status" value="1"/>
</dbReference>
<evidence type="ECO:0000256" key="1">
    <source>
        <dbReference type="ARBA" id="ARBA00023015"/>
    </source>
</evidence>
<feature type="domain" description="HTH rpiR-type" evidence="4">
    <location>
        <begin position="10"/>
        <end position="86"/>
    </location>
</feature>
<dbReference type="Pfam" id="PF01380">
    <property type="entry name" value="SIS"/>
    <property type="match status" value="1"/>
</dbReference>
<dbReference type="PROSITE" id="PS51071">
    <property type="entry name" value="HTH_RPIR"/>
    <property type="match status" value="1"/>
</dbReference>
<dbReference type="InterPro" id="IPR036388">
    <property type="entry name" value="WH-like_DNA-bd_sf"/>
</dbReference>
<evidence type="ECO:0000313" key="7">
    <source>
        <dbReference type="Proteomes" id="UP000460435"/>
    </source>
</evidence>
<keyword evidence="3" id="KW-0804">Transcription</keyword>
<dbReference type="GO" id="GO:1901135">
    <property type="term" value="P:carbohydrate derivative metabolic process"/>
    <property type="evidence" value="ECO:0007669"/>
    <property type="project" value="InterPro"/>
</dbReference>
<dbReference type="InterPro" id="IPR000281">
    <property type="entry name" value="HTH_RpiR"/>
</dbReference>
<dbReference type="InterPro" id="IPR001347">
    <property type="entry name" value="SIS_dom"/>
</dbReference>
<dbReference type="PANTHER" id="PTHR30514:SF1">
    <property type="entry name" value="HTH-TYPE TRANSCRIPTIONAL REGULATOR HEXR-RELATED"/>
    <property type="match status" value="1"/>
</dbReference>
<protein>
    <submittedName>
        <fullName evidence="6">SIS domain-containing protein</fullName>
    </submittedName>
</protein>
<sequence length="301" mass="31506">MRDVPEQRELSVTERVREMLPELPAAQRTVAELIMADPGRVAQLNVLDLAEVCGVSTGSIARLCRALGLDGYASLRISLAADSGRSEREAWDSDIGPDIAAEDDLQRVATVISTAITGTVSNTLNQVDLPEVDRAADALVGAGRVHLVGFGGSGASATECMGRLHRVGIPTWAITDVHTAMSGMAVLGAGDVVVAISHSGRTREVLDLIAEAAARGAIVVAVTNDPSSPIARHADIVLRTSAGLDGFRSEGVLARHAQLAVLDLLYVAVVQRTSAQSAEALTATREAVRAYLGRESDGDDE</sequence>
<dbReference type="SUPFAM" id="SSF46689">
    <property type="entry name" value="Homeodomain-like"/>
    <property type="match status" value="1"/>
</dbReference>
<keyword evidence="2" id="KW-0238">DNA-binding</keyword>
<dbReference type="GO" id="GO:0003700">
    <property type="term" value="F:DNA-binding transcription factor activity"/>
    <property type="evidence" value="ECO:0007669"/>
    <property type="project" value="InterPro"/>
</dbReference>
<dbReference type="GO" id="GO:0003677">
    <property type="term" value="F:DNA binding"/>
    <property type="evidence" value="ECO:0007669"/>
    <property type="project" value="UniProtKB-KW"/>
</dbReference>
<reference evidence="6 7" key="1">
    <citation type="submission" date="2019-11" db="EMBL/GenBank/DDBJ databases">
        <authorList>
            <person name="Li X.-J."/>
            <person name="Feng X.-M."/>
        </authorList>
    </citation>
    <scope>NUCLEOTIDE SEQUENCE [LARGE SCALE GENOMIC DNA]</scope>
    <source>
        <strain evidence="6 7">XMNu-373</strain>
    </source>
</reference>
<dbReference type="RefSeq" id="WP_162449536.1">
    <property type="nucleotide sequence ID" value="NZ_WLZY01000002.1"/>
</dbReference>
<dbReference type="InterPro" id="IPR035472">
    <property type="entry name" value="RpiR-like_SIS"/>
</dbReference>
<gene>
    <name evidence="6" type="ORF">F7O44_07080</name>
</gene>
<keyword evidence="7" id="KW-1185">Reference proteome</keyword>
<organism evidence="6 7">
    <name type="scientific">Phytoactinopolyspora mesophila</name>
    <dbReference type="NCBI Taxonomy" id="2650750"/>
    <lineage>
        <taxon>Bacteria</taxon>
        <taxon>Bacillati</taxon>
        <taxon>Actinomycetota</taxon>
        <taxon>Actinomycetes</taxon>
        <taxon>Jiangellales</taxon>
        <taxon>Jiangellaceae</taxon>
        <taxon>Phytoactinopolyspora</taxon>
    </lineage>
</organism>
<dbReference type="InterPro" id="IPR047640">
    <property type="entry name" value="RpiR-like"/>
</dbReference>
<dbReference type="AlphaFoldDB" id="A0A7K3M0L0"/>
<evidence type="ECO:0000256" key="2">
    <source>
        <dbReference type="ARBA" id="ARBA00023125"/>
    </source>
</evidence>
<dbReference type="PROSITE" id="PS51464">
    <property type="entry name" value="SIS"/>
    <property type="match status" value="1"/>
</dbReference>
<evidence type="ECO:0000259" key="5">
    <source>
        <dbReference type="PROSITE" id="PS51464"/>
    </source>
</evidence>
<dbReference type="InterPro" id="IPR046348">
    <property type="entry name" value="SIS_dom_sf"/>
</dbReference>
<dbReference type="Gene3D" id="1.10.10.10">
    <property type="entry name" value="Winged helix-like DNA-binding domain superfamily/Winged helix DNA-binding domain"/>
    <property type="match status" value="1"/>
</dbReference>
<dbReference type="GO" id="GO:0097367">
    <property type="term" value="F:carbohydrate derivative binding"/>
    <property type="evidence" value="ECO:0007669"/>
    <property type="project" value="InterPro"/>
</dbReference>
<feature type="domain" description="SIS" evidence="5">
    <location>
        <begin position="135"/>
        <end position="275"/>
    </location>
</feature>
<comment type="caution">
    <text evidence="6">The sequence shown here is derived from an EMBL/GenBank/DDBJ whole genome shotgun (WGS) entry which is preliminary data.</text>
</comment>
<dbReference type="SUPFAM" id="SSF53697">
    <property type="entry name" value="SIS domain"/>
    <property type="match status" value="1"/>
</dbReference>
<keyword evidence="1" id="KW-0805">Transcription regulation</keyword>
<name>A0A7K3M0L0_9ACTN</name>
<evidence type="ECO:0000259" key="4">
    <source>
        <dbReference type="PROSITE" id="PS51071"/>
    </source>
</evidence>